<keyword evidence="2" id="KW-1185">Reference proteome</keyword>
<evidence type="ECO:0000313" key="2">
    <source>
        <dbReference type="Proteomes" id="UP000250235"/>
    </source>
</evidence>
<protein>
    <submittedName>
        <fullName evidence="1">Beta-glucosidase</fullName>
    </submittedName>
</protein>
<dbReference type="Proteomes" id="UP000250235">
    <property type="component" value="Unassembled WGS sequence"/>
</dbReference>
<dbReference type="AlphaFoldDB" id="A0A2Z7BVL0"/>
<organism evidence="1 2">
    <name type="scientific">Dorcoceras hygrometricum</name>
    <dbReference type="NCBI Taxonomy" id="472368"/>
    <lineage>
        <taxon>Eukaryota</taxon>
        <taxon>Viridiplantae</taxon>
        <taxon>Streptophyta</taxon>
        <taxon>Embryophyta</taxon>
        <taxon>Tracheophyta</taxon>
        <taxon>Spermatophyta</taxon>
        <taxon>Magnoliopsida</taxon>
        <taxon>eudicotyledons</taxon>
        <taxon>Gunneridae</taxon>
        <taxon>Pentapetalae</taxon>
        <taxon>asterids</taxon>
        <taxon>lamiids</taxon>
        <taxon>Lamiales</taxon>
        <taxon>Gesneriaceae</taxon>
        <taxon>Didymocarpoideae</taxon>
        <taxon>Trichosporeae</taxon>
        <taxon>Loxocarpinae</taxon>
        <taxon>Dorcoceras</taxon>
    </lineage>
</organism>
<proteinExistence type="predicted"/>
<gene>
    <name evidence="1" type="ORF">F511_30312</name>
</gene>
<name>A0A2Z7BVL0_9LAMI</name>
<accession>A0A2Z7BVL0</accession>
<evidence type="ECO:0000313" key="1">
    <source>
        <dbReference type="EMBL" id="KZV36095.1"/>
    </source>
</evidence>
<reference evidence="1 2" key="1">
    <citation type="journal article" date="2015" name="Proc. Natl. Acad. Sci. U.S.A.">
        <title>The resurrection genome of Boea hygrometrica: A blueprint for survival of dehydration.</title>
        <authorList>
            <person name="Xiao L."/>
            <person name="Yang G."/>
            <person name="Zhang L."/>
            <person name="Yang X."/>
            <person name="Zhao S."/>
            <person name="Ji Z."/>
            <person name="Zhou Q."/>
            <person name="Hu M."/>
            <person name="Wang Y."/>
            <person name="Chen M."/>
            <person name="Xu Y."/>
            <person name="Jin H."/>
            <person name="Xiao X."/>
            <person name="Hu G."/>
            <person name="Bao F."/>
            <person name="Hu Y."/>
            <person name="Wan P."/>
            <person name="Li L."/>
            <person name="Deng X."/>
            <person name="Kuang T."/>
            <person name="Xiang C."/>
            <person name="Zhu J.K."/>
            <person name="Oliver M.J."/>
            <person name="He Y."/>
        </authorList>
    </citation>
    <scope>NUCLEOTIDE SEQUENCE [LARGE SCALE GENOMIC DNA]</scope>
    <source>
        <strain evidence="2">cv. XS01</strain>
    </source>
</reference>
<sequence length="136" mass="15611">MERRRLTLNSVSAVALNSRCNQLLQAFSSKLQNIQSQATGYPVASYSTTSRWYLTLAIAKRCRLDKWIRQRFVFALRFSRWFLRCYCNEGEPAVARSVVTKRRQQLSEQAVEQIVGAHSAVGMQSTLMMERINGCN</sequence>
<dbReference type="EMBL" id="KV003935">
    <property type="protein sequence ID" value="KZV36095.1"/>
    <property type="molecule type" value="Genomic_DNA"/>
</dbReference>